<evidence type="ECO:0000256" key="8">
    <source>
        <dbReference type="ARBA" id="ARBA00043697"/>
    </source>
</evidence>
<dbReference type="GO" id="GO:0047708">
    <property type="term" value="F:biotinidase activity"/>
    <property type="evidence" value="ECO:0007669"/>
    <property type="project" value="UniProtKB-EC"/>
</dbReference>
<dbReference type="Pfam" id="PF19018">
    <property type="entry name" value="Vanin_C"/>
    <property type="match status" value="1"/>
</dbReference>
<dbReference type="InterPro" id="IPR012101">
    <property type="entry name" value="Biotinidase-like_euk"/>
</dbReference>
<evidence type="ECO:0000256" key="6">
    <source>
        <dbReference type="ARBA" id="ARBA00039012"/>
    </source>
</evidence>
<dbReference type="InterPro" id="IPR043957">
    <property type="entry name" value="Vanin_C"/>
</dbReference>
<evidence type="ECO:0000256" key="7">
    <source>
        <dbReference type="ARBA" id="ARBA00039680"/>
    </source>
</evidence>
<dbReference type="CTD" id="686"/>
<dbReference type="AlphaFoldDB" id="A0A6P3W1D7"/>
<dbReference type="SUPFAM" id="SSF56317">
    <property type="entry name" value="Carbon-nitrogen hydrolase"/>
    <property type="match status" value="1"/>
</dbReference>
<dbReference type="RefSeq" id="XP_012686907.2">
    <property type="nucleotide sequence ID" value="XM_012831453.3"/>
</dbReference>
<keyword evidence="4" id="KW-0325">Glycoprotein</keyword>
<sequence length="567" mass="62405">MSALPYSLAETLYRQQRAEYQNLHLGVIIMSPLRLAILWLSLFTSPSAPTALPSYVAAVYEHLVVLNTNPGIDLGRRAALAHMQKNLDVFEEQAALAAQQGAQILVFPEDAIQGFNFTRASIAGYLELVPDPTVVTWNPCSEPARFSDTEVLQRLSCMAQKNSLYLVANMAGLQVCNSTTDAHCASDGRYQFNTDVVFSSDGTLVARYRKQNLYFEAAFDTPLEMELVTFSTPFAGRFGVFTCFDIMFREPAVALVENLGVKQLVYPTAWMNQLPLLAAVQFQRSFSYAAAVTILAANVRAASLGMTGSGIFTPWQEVHQHDMVGETGRLLVSRVPVLDPAVIARSTGSTGLAWLPFSGHRKREPGLDEAGDAHGWPRKGWHLDDQAKPRSMESDYCLPGNDNCNDRPARPVVFTSIMMYDNFTLVPLQDTEGNLTVCDGSLCCHLLFRRSTAPGTELYALGAFQGLHVVHGTYYLEVCALVKCTGPDFASCGGETEHAQTRIDFRLEGNFSTRHVFPGILGSGMALDIPDESGRESDNWFYMSRTGMTAGLVTATLYSRVYEKDNS</sequence>
<comment type="similarity">
    <text evidence="1">Belongs to the carbon-nitrogen hydrolase superfamily. BTD/VNN family.</text>
</comment>
<organism evidence="11 12">
    <name type="scientific">Clupea harengus</name>
    <name type="common">Atlantic herring</name>
    <dbReference type="NCBI Taxonomy" id="7950"/>
    <lineage>
        <taxon>Eukaryota</taxon>
        <taxon>Metazoa</taxon>
        <taxon>Chordata</taxon>
        <taxon>Craniata</taxon>
        <taxon>Vertebrata</taxon>
        <taxon>Euteleostomi</taxon>
        <taxon>Actinopterygii</taxon>
        <taxon>Neopterygii</taxon>
        <taxon>Teleostei</taxon>
        <taxon>Clupei</taxon>
        <taxon>Clupeiformes</taxon>
        <taxon>Clupeoidei</taxon>
        <taxon>Clupeidae</taxon>
        <taxon>Clupea</taxon>
    </lineage>
</organism>
<dbReference type="InterPro" id="IPR003010">
    <property type="entry name" value="C-N_Hydrolase"/>
</dbReference>
<dbReference type="PANTHER" id="PTHR10609">
    <property type="entry name" value="BIOTINIDASE-RELATED"/>
    <property type="match status" value="1"/>
</dbReference>
<name>A0A6P3W1D7_CLUHA</name>
<comment type="function">
    <text evidence="5">Catalytic release of biotin from biocytin, the product of biotin-dependent carboxylases degradation.</text>
</comment>
<keyword evidence="11" id="KW-1185">Reference proteome</keyword>
<dbReference type="FunFam" id="3.60.110.10:FF:000001">
    <property type="entry name" value="biotinidase isoform X1"/>
    <property type="match status" value="1"/>
</dbReference>
<dbReference type="Gene3D" id="3.60.110.10">
    <property type="entry name" value="Carbon-nitrogen hydrolase"/>
    <property type="match status" value="1"/>
</dbReference>
<accession>A0A6P3W1D7</accession>
<evidence type="ECO:0000259" key="10">
    <source>
        <dbReference type="PROSITE" id="PS50263"/>
    </source>
</evidence>
<keyword evidence="2" id="KW-0732">Signal</keyword>
<evidence type="ECO:0000256" key="9">
    <source>
        <dbReference type="PIRSR" id="PIRSR011861-1"/>
    </source>
</evidence>
<dbReference type="InterPro" id="IPR036526">
    <property type="entry name" value="C-N_Hydrolase_sf"/>
</dbReference>
<dbReference type="InterPro" id="IPR040154">
    <property type="entry name" value="Biotinidase/VNN"/>
</dbReference>
<feature type="domain" description="CN hydrolase" evidence="10">
    <location>
        <begin position="68"/>
        <end position="337"/>
    </location>
</feature>
<comment type="catalytic activity">
    <reaction evidence="8">
        <text>biocytin + H2O = biotin + L-lysine</text>
        <dbReference type="Rhea" id="RHEA:77171"/>
        <dbReference type="ChEBI" id="CHEBI:15377"/>
        <dbReference type="ChEBI" id="CHEBI:32551"/>
        <dbReference type="ChEBI" id="CHEBI:57586"/>
        <dbReference type="ChEBI" id="CHEBI:195545"/>
        <dbReference type="EC" id="3.5.1.12"/>
    </reaction>
</comment>
<dbReference type="PROSITE" id="PS50263">
    <property type="entry name" value="CN_HYDROLASE"/>
    <property type="match status" value="1"/>
</dbReference>
<dbReference type="CDD" id="cd07567">
    <property type="entry name" value="biotinidase_like"/>
    <property type="match status" value="1"/>
</dbReference>
<evidence type="ECO:0000313" key="12">
    <source>
        <dbReference type="RefSeq" id="XP_012686907.2"/>
    </source>
</evidence>
<evidence type="ECO:0000256" key="2">
    <source>
        <dbReference type="ARBA" id="ARBA00022729"/>
    </source>
</evidence>
<dbReference type="PIRSF" id="PIRSF011861">
    <property type="entry name" value="Biotinidase"/>
    <property type="match status" value="1"/>
</dbReference>
<feature type="active site" description="Proton acceptor" evidence="9">
    <location>
        <position position="109"/>
    </location>
</feature>
<dbReference type="EC" id="3.5.1.12" evidence="6"/>
<reference evidence="12" key="1">
    <citation type="submission" date="2025-08" db="UniProtKB">
        <authorList>
            <consortium name="RefSeq"/>
        </authorList>
    </citation>
    <scope>IDENTIFICATION</scope>
</reference>
<keyword evidence="3" id="KW-0378">Hydrolase</keyword>
<dbReference type="Proteomes" id="UP000515152">
    <property type="component" value="Chromosome 19"/>
</dbReference>
<dbReference type="KEGG" id="char:105903673"/>
<evidence type="ECO:0000256" key="1">
    <source>
        <dbReference type="ARBA" id="ARBA00008225"/>
    </source>
</evidence>
<evidence type="ECO:0000313" key="11">
    <source>
        <dbReference type="Proteomes" id="UP000515152"/>
    </source>
</evidence>
<gene>
    <name evidence="12" type="primary">btd</name>
</gene>
<feature type="active site" description="Proton donor" evidence="9">
    <location>
        <position position="210"/>
    </location>
</feature>
<evidence type="ECO:0000256" key="5">
    <source>
        <dbReference type="ARBA" id="ARBA00037073"/>
    </source>
</evidence>
<dbReference type="PANTHER" id="PTHR10609:SF14">
    <property type="entry name" value="BIOTINIDASE"/>
    <property type="match status" value="1"/>
</dbReference>
<evidence type="ECO:0000256" key="4">
    <source>
        <dbReference type="ARBA" id="ARBA00023180"/>
    </source>
</evidence>
<evidence type="ECO:0000256" key="3">
    <source>
        <dbReference type="ARBA" id="ARBA00022801"/>
    </source>
</evidence>
<dbReference type="OrthoDB" id="10250282at2759"/>
<protein>
    <recommendedName>
        <fullName evidence="7">Biotinidase</fullName>
        <ecNumber evidence="6">3.5.1.12</ecNumber>
    </recommendedName>
</protein>
<dbReference type="Pfam" id="PF00795">
    <property type="entry name" value="CN_hydrolase"/>
    <property type="match status" value="1"/>
</dbReference>
<feature type="active site" description="Nucleophile" evidence="9">
    <location>
        <position position="243"/>
    </location>
</feature>
<proteinExistence type="inferred from homology"/>
<dbReference type="GeneID" id="105903673"/>